<keyword evidence="2 3" id="KW-0378">Hydrolase</keyword>
<dbReference type="RefSeq" id="WP_347339370.1">
    <property type="nucleotide sequence ID" value="NZ_JACHIH010000049.1"/>
</dbReference>
<accession>A0A7W8E1F9</accession>
<dbReference type="CDD" id="cd04680">
    <property type="entry name" value="NUDIX_Hydrolase"/>
    <property type="match status" value="1"/>
</dbReference>
<evidence type="ECO:0000259" key="4">
    <source>
        <dbReference type="PROSITE" id="PS51462"/>
    </source>
</evidence>
<dbReference type="PROSITE" id="PS51462">
    <property type="entry name" value="NUDIX"/>
    <property type="match status" value="1"/>
</dbReference>
<feature type="domain" description="Nudix hydrolase" evidence="4">
    <location>
        <begin position="22"/>
        <end position="153"/>
    </location>
</feature>
<comment type="cofactor">
    <cofactor evidence="1">
        <name>Mg(2+)</name>
        <dbReference type="ChEBI" id="CHEBI:18420"/>
    </cofactor>
</comment>
<evidence type="ECO:0000256" key="1">
    <source>
        <dbReference type="ARBA" id="ARBA00001946"/>
    </source>
</evidence>
<dbReference type="Proteomes" id="UP000542353">
    <property type="component" value="Unassembled WGS sequence"/>
</dbReference>
<comment type="similarity">
    <text evidence="3">Belongs to the Nudix hydrolase family.</text>
</comment>
<dbReference type="GO" id="GO:0016787">
    <property type="term" value="F:hydrolase activity"/>
    <property type="evidence" value="ECO:0007669"/>
    <property type="project" value="UniProtKB-KW"/>
</dbReference>
<sequence length="167" mass="18627">MSNIHKLRRALEPALRRVFHLYWRLARGMTLGVRGVVLDDAGRVFLIRHTYVSGWHLPGGGVEVGETFREALGREVMEEGRIEIVGEPDLHGVFLNSHVSPRDHVAVYVIRQFRQDRAPAPNREIADSGFFAIDALPPDTTLGTRLRIAEVLGGAPPSLTWRTSAES</sequence>
<proteinExistence type="inferred from homology"/>
<keyword evidence="6" id="KW-1185">Reference proteome</keyword>
<comment type="caution">
    <text evidence="5">The sequence shown here is derived from an EMBL/GenBank/DDBJ whole genome shotgun (WGS) entry which is preliminary data.</text>
</comment>
<reference evidence="5 6" key="1">
    <citation type="submission" date="2020-08" db="EMBL/GenBank/DDBJ databases">
        <title>Genomic Encyclopedia of Type Strains, Phase IV (KMG-IV): sequencing the most valuable type-strain genomes for metagenomic binning, comparative biology and taxonomic classification.</title>
        <authorList>
            <person name="Goeker M."/>
        </authorList>
    </citation>
    <scope>NUCLEOTIDE SEQUENCE [LARGE SCALE GENOMIC DNA]</scope>
    <source>
        <strain evidence="5 6">DSM 12706</strain>
    </source>
</reference>
<dbReference type="InterPro" id="IPR000086">
    <property type="entry name" value="NUDIX_hydrolase_dom"/>
</dbReference>
<dbReference type="Gene3D" id="3.90.79.10">
    <property type="entry name" value="Nucleoside Triphosphate Pyrophosphohydrolase"/>
    <property type="match status" value="1"/>
</dbReference>
<dbReference type="SUPFAM" id="SSF55811">
    <property type="entry name" value="Nudix"/>
    <property type="match status" value="1"/>
</dbReference>
<protein>
    <submittedName>
        <fullName evidence="5">ADP-ribose pyrophosphatase YjhB (NUDIX family)</fullName>
    </submittedName>
</protein>
<name>A0A7W8E1F9_9BRAD</name>
<evidence type="ECO:0000256" key="3">
    <source>
        <dbReference type="RuleBase" id="RU003476"/>
    </source>
</evidence>
<dbReference type="PRINTS" id="PR00502">
    <property type="entry name" value="NUDIXFAMILY"/>
</dbReference>
<dbReference type="PANTHER" id="PTHR43046">
    <property type="entry name" value="GDP-MANNOSE MANNOSYL HYDROLASE"/>
    <property type="match status" value="1"/>
</dbReference>
<gene>
    <name evidence="5" type="ORF">HNR60_004619</name>
</gene>
<dbReference type="AlphaFoldDB" id="A0A7W8E1F9"/>
<evidence type="ECO:0000313" key="6">
    <source>
        <dbReference type="Proteomes" id="UP000542353"/>
    </source>
</evidence>
<dbReference type="InterPro" id="IPR020476">
    <property type="entry name" value="Nudix_hydrolase"/>
</dbReference>
<dbReference type="EMBL" id="JACHIH010000049">
    <property type="protein sequence ID" value="MBB5049835.1"/>
    <property type="molecule type" value="Genomic_DNA"/>
</dbReference>
<dbReference type="PANTHER" id="PTHR43046:SF16">
    <property type="entry name" value="ADP-RIBOSE PYROPHOSPHATASE YJHB-RELATED"/>
    <property type="match status" value="1"/>
</dbReference>
<dbReference type="InterPro" id="IPR015797">
    <property type="entry name" value="NUDIX_hydrolase-like_dom_sf"/>
</dbReference>
<dbReference type="InterPro" id="IPR020084">
    <property type="entry name" value="NUDIX_hydrolase_CS"/>
</dbReference>
<dbReference type="PROSITE" id="PS00893">
    <property type="entry name" value="NUDIX_BOX"/>
    <property type="match status" value="1"/>
</dbReference>
<organism evidence="5 6">
    <name type="scientific">Rhodopseudomonas rhenobacensis</name>
    <dbReference type="NCBI Taxonomy" id="87461"/>
    <lineage>
        <taxon>Bacteria</taxon>
        <taxon>Pseudomonadati</taxon>
        <taxon>Pseudomonadota</taxon>
        <taxon>Alphaproteobacteria</taxon>
        <taxon>Hyphomicrobiales</taxon>
        <taxon>Nitrobacteraceae</taxon>
        <taxon>Rhodopseudomonas</taxon>
    </lineage>
</organism>
<evidence type="ECO:0000256" key="2">
    <source>
        <dbReference type="ARBA" id="ARBA00022801"/>
    </source>
</evidence>
<dbReference type="Pfam" id="PF00293">
    <property type="entry name" value="NUDIX"/>
    <property type="match status" value="1"/>
</dbReference>
<evidence type="ECO:0000313" key="5">
    <source>
        <dbReference type="EMBL" id="MBB5049835.1"/>
    </source>
</evidence>